<dbReference type="EMBL" id="JAPJDO010000007">
    <property type="protein sequence ID" value="MCX2937285.1"/>
    <property type="molecule type" value="Genomic_DNA"/>
</dbReference>
<evidence type="ECO:0000256" key="1">
    <source>
        <dbReference type="ARBA" id="ARBA00003907"/>
    </source>
</evidence>
<evidence type="ECO:0000256" key="4">
    <source>
        <dbReference type="ARBA" id="ARBA00022679"/>
    </source>
</evidence>
<dbReference type="Proteomes" id="UP001300745">
    <property type="component" value="Unassembled WGS sequence"/>
</dbReference>
<dbReference type="Gene3D" id="3.40.50.150">
    <property type="entry name" value="Vaccinia Virus protein VP39"/>
    <property type="match status" value="1"/>
</dbReference>
<accession>A0ABT3SEH2</accession>
<gene>
    <name evidence="7" type="ORF">ORI27_11265</name>
</gene>
<dbReference type="RefSeq" id="WP_265996907.1">
    <property type="nucleotide sequence ID" value="NZ_JAPJDN010000007.1"/>
</dbReference>
<dbReference type="NCBIfam" id="TIGR00027">
    <property type="entry name" value="mthyl_TIGR00027"/>
    <property type="match status" value="1"/>
</dbReference>
<dbReference type="InterPro" id="IPR007213">
    <property type="entry name" value="Ppm1/Ppm2/Tcmp"/>
</dbReference>
<evidence type="ECO:0000256" key="5">
    <source>
        <dbReference type="ARBA" id="ARBA00022691"/>
    </source>
</evidence>
<dbReference type="SUPFAM" id="SSF53335">
    <property type="entry name" value="S-adenosyl-L-methionine-dependent methyltransferases"/>
    <property type="match status" value="1"/>
</dbReference>
<reference evidence="7 8" key="1">
    <citation type="submission" date="2022-11" db="EMBL/GenBank/DDBJ databases">
        <title>Mycobacterium sp. nov.</title>
        <authorList>
            <person name="Papic B."/>
            <person name="Spicic S."/>
            <person name="Duvnjak S."/>
        </authorList>
    </citation>
    <scope>NUCLEOTIDE SEQUENCE [LARGE SCALE GENOMIC DNA]</scope>
    <source>
        <strain evidence="7 8">CVI_P4</strain>
    </source>
</reference>
<name>A0ABT3SEH2_9MYCO</name>
<comment type="function">
    <text evidence="1 6">Exhibits S-adenosyl-L-methionine-dependent methyltransferase activity.</text>
</comment>
<evidence type="ECO:0000313" key="7">
    <source>
        <dbReference type="EMBL" id="MCX2937285.1"/>
    </source>
</evidence>
<evidence type="ECO:0000313" key="8">
    <source>
        <dbReference type="Proteomes" id="UP001300745"/>
    </source>
</evidence>
<organism evidence="7 8">
    <name type="scientific">Mycobacterium pinniadriaticum</name>
    <dbReference type="NCBI Taxonomy" id="2994102"/>
    <lineage>
        <taxon>Bacteria</taxon>
        <taxon>Bacillati</taxon>
        <taxon>Actinomycetota</taxon>
        <taxon>Actinomycetes</taxon>
        <taxon>Mycobacteriales</taxon>
        <taxon>Mycobacteriaceae</taxon>
        <taxon>Mycobacterium</taxon>
    </lineage>
</organism>
<dbReference type="GO" id="GO:0032259">
    <property type="term" value="P:methylation"/>
    <property type="evidence" value="ECO:0007669"/>
    <property type="project" value="UniProtKB-KW"/>
</dbReference>
<dbReference type="InterPro" id="IPR011610">
    <property type="entry name" value="SAM_mthyl_Trfase_ML2640-like"/>
</dbReference>
<sequence length="312" mass="33326">MTVNAEDGWDLASGVGLTATETAAARAVAGRKPGALIADPFAEILVRAVGVKLFVDLVAADLEEAESGFALPRLVDFVAVRTAFFDGFLAAAQEVGIRQVVILGAGLDSRAYRLDWSPSTTVYELDQPAVIQFKTAAMDGTRARARSTRIPIAVDLTGDWEQPLRAGGFDPELPTAWCAEGLIPYLPPGHADAMLDTITTLSAAGSRLAADIVTDIEGLAGQMATSRSFNERPSTLKVDIRAGETVATSTRPDLSDYLELRGWRTESRAAPDLFELHGLPALADSLSIYQRIRLVTASDPVTGQSWRPTTMP</sequence>
<evidence type="ECO:0000256" key="2">
    <source>
        <dbReference type="ARBA" id="ARBA00008138"/>
    </source>
</evidence>
<proteinExistence type="inferred from homology"/>
<keyword evidence="4 7" id="KW-0808">Transferase</keyword>
<keyword evidence="8" id="KW-1185">Reference proteome</keyword>
<evidence type="ECO:0000256" key="6">
    <source>
        <dbReference type="RuleBase" id="RU362030"/>
    </source>
</evidence>
<dbReference type="InterPro" id="IPR029063">
    <property type="entry name" value="SAM-dependent_MTases_sf"/>
</dbReference>
<keyword evidence="3 6" id="KW-0489">Methyltransferase</keyword>
<dbReference type="GO" id="GO:0008168">
    <property type="term" value="F:methyltransferase activity"/>
    <property type="evidence" value="ECO:0007669"/>
    <property type="project" value="UniProtKB-KW"/>
</dbReference>
<dbReference type="Pfam" id="PF04072">
    <property type="entry name" value="LCM"/>
    <property type="match status" value="1"/>
</dbReference>
<keyword evidence="5 6" id="KW-0949">S-adenosyl-L-methionine</keyword>
<protein>
    <recommendedName>
        <fullName evidence="6">S-adenosyl-L-methionine-dependent methyltransferase</fullName>
        <ecNumber evidence="6">2.1.1.-</ecNumber>
    </recommendedName>
</protein>
<comment type="similarity">
    <text evidence="2 6">Belongs to the UPF0677 family.</text>
</comment>
<dbReference type="PANTHER" id="PTHR43619:SF2">
    <property type="entry name" value="S-ADENOSYL-L-METHIONINE-DEPENDENT METHYLTRANSFERASES SUPERFAMILY PROTEIN"/>
    <property type="match status" value="1"/>
</dbReference>
<evidence type="ECO:0000256" key="3">
    <source>
        <dbReference type="ARBA" id="ARBA00022603"/>
    </source>
</evidence>
<dbReference type="EC" id="2.1.1.-" evidence="6"/>
<dbReference type="PANTHER" id="PTHR43619">
    <property type="entry name" value="S-ADENOSYL-L-METHIONINE-DEPENDENT METHYLTRANSFERASE YKTD-RELATED"/>
    <property type="match status" value="1"/>
</dbReference>
<comment type="caution">
    <text evidence="7">The sequence shown here is derived from an EMBL/GenBank/DDBJ whole genome shotgun (WGS) entry which is preliminary data.</text>
</comment>